<proteinExistence type="predicted"/>
<dbReference type="RefSeq" id="WP_172209762.1">
    <property type="nucleotide sequence ID" value="NZ_BLLI01000077.1"/>
</dbReference>
<dbReference type="Proteomes" id="UP000480303">
    <property type="component" value="Unassembled WGS sequence"/>
</dbReference>
<name>A0A6A0BD30_9LACT</name>
<evidence type="ECO:0000313" key="1">
    <source>
        <dbReference type="EMBL" id="GFH43329.1"/>
    </source>
</evidence>
<comment type="caution">
    <text evidence="1">The sequence shown here is derived from an EMBL/GenBank/DDBJ whole genome shotgun (WGS) entry which is preliminary data.</text>
</comment>
<organism evidence="1 2">
    <name type="scientific">Pseudolactococcus hodotermopsidis</name>
    <dbReference type="NCBI Taxonomy" id="2709157"/>
    <lineage>
        <taxon>Bacteria</taxon>
        <taxon>Bacillati</taxon>
        <taxon>Bacillota</taxon>
        <taxon>Bacilli</taxon>
        <taxon>Lactobacillales</taxon>
        <taxon>Streptococcaceae</taxon>
        <taxon>Pseudolactococcus</taxon>
    </lineage>
</organism>
<dbReference type="Gene3D" id="3.30.565.60">
    <property type="match status" value="1"/>
</dbReference>
<gene>
    <name evidence="1" type="ORF">Hs30E_18800</name>
</gene>
<reference evidence="1 2" key="1">
    <citation type="submission" date="2020-02" db="EMBL/GenBank/DDBJ databases">
        <title>Draft genome sequence of Lactococcus sp. Hs30E4-3.</title>
        <authorList>
            <person name="Noda S."/>
            <person name="Yuki M."/>
            <person name="Ohkuma M."/>
        </authorList>
    </citation>
    <scope>NUCLEOTIDE SEQUENCE [LARGE SCALE GENOMIC DNA]</scope>
    <source>
        <strain evidence="1 2">Hs30E4-3</strain>
    </source>
</reference>
<keyword evidence="2" id="KW-1185">Reference proteome</keyword>
<evidence type="ECO:0000313" key="2">
    <source>
        <dbReference type="Proteomes" id="UP000480303"/>
    </source>
</evidence>
<dbReference type="Pfam" id="PF13749">
    <property type="entry name" value="HATPase_c_4"/>
    <property type="match status" value="1"/>
</dbReference>
<protein>
    <submittedName>
        <fullName evidence="1">Uncharacterized protein</fullName>
    </submittedName>
</protein>
<dbReference type="AlphaFoldDB" id="A0A6A0BD30"/>
<accession>A0A6A0BD30</accession>
<dbReference type="PANTHER" id="PTHR30595">
    <property type="entry name" value="GLPR-RELATED TRANSCRIPTIONAL REPRESSOR"/>
    <property type="match status" value="1"/>
</dbReference>
<sequence>MTKEQIEEMYAKRIPHSLGNMRSPKQKLTFKELEIYYSEQKKKLNDEFLASLDLVDDDGHFNYAAYLLADENGVSIKVAKYSGTTKVDLIENEEYGYRCLITATKNILEKLKVEIRTFTKITATKRLERQMIDALALKEAVINAIVHTDFSREVPPVVEIFSDRLTVTSYGGLPLGLSRENFFRCRSMPRNRELMRVFHDVDLVEQLGSGMSRMMEV</sequence>
<dbReference type="PANTHER" id="PTHR30595:SF6">
    <property type="entry name" value="SCHLAFEN ALBA-2 DOMAIN-CONTAINING PROTEIN"/>
    <property type="match status" value="1"/>
</dbReference>
<dbReference type="InterPro" id="IPR038475">
    <property type="entry name" value="RecG_C_sf"/>
</dbReference>
<dbReference type="EMBL" id="BLLI01000077">
    <property type="protein sequence ID" value="GFH43329.1"/>
    <property type="molecule type" value="Genomic_DNA"/>
</dbReference>